<evidence type="ECO:0000256" key="10">
    <source>
        <dbReference type="ARBA" id="ARBA00023303"/>
    </source>
</evidence>
<gene>
    <name evidence="14" type="ORF">FNK824_LOCUS5669</name>
    <name evidence="13" type="ORF">SEV965_LOCUS23731</name>
</gene>
<keyword evidence="2 11" id="KW-0813">Transport</keyword>
<evidence type="ECO:0000256" key="8">
    <source>
        <dbReference type="ARBA" id="ARBA00023136"/>
    </source>
</evidence>
<dbReference type="PANTHER" id="PTHR11690">
    <property type="entry name" value="AMILORIDE-SENSITIVE SODIUM CHANNEL-RELATED"/>
    <property type="match status" value="1"/>
</dbReference>
<evidence type="ECO:0000256" key="3">
    <source>
        <dbReference type="ARBA" id="ARBA00022461"/>
    </source>
</evidence>
<dbReference type="AlphaFoldDB" id="A0A815A230"/>
<evidence type="ECO:0000313" key="14">
    <source>
        <dbReference type="EMBL" id="CAF3645135.1"/>
    </source>
</evidence>
<keyword evidence="7 11" id="KW-0406">Ion transport</keyword>
<accession>A0A815A230</accession>
<keyword evidence="3 11" id="KW-0894">Sodium channel</keyword>
<evidence type="ECO:0000256" key="5">
    <source>
        <dbReference type="ARBA" id="ARBA00022989"/>
    </source>
</evidence>
<evidence type="ECO:0000256" key="9">
    <source>
        <dbReference type="ARBA" id="ARBA00023201"/>
    </source>
</evidence>
<proteinExistence type="inferred from homology"/>
<dbReference type="Gene3D" id="2.60.470.10">
    <property type="entry name" value="Acid-sensing ion channels like domains"/>
    <property type="match status" value="1"/>
</dbReference>
<protein>
    <submittedName>
        <fullName evidence="13">Uncharacterized protein</fullName>
    </submittedName>
</protein>
<keyword evidence="6" id="KW-0915">Sodium</keyword>
<dbReference type="InterPro" id="IPR001873">
    <property type="entry name" value="ENaC"/>
</dbReference>
<comment type="similarity">
    <text evidence="11">Belongs to the amiloride-sensitive sodium channel (TC 1.A.6) family.</text>
</comment>
<keyword evidence="4 11" id="KW-0812">Transmembrane</keyword>
<feature type="transmembrane region" description="Helical" evidence="12">
    <location>
        <begin position="58"/>
        <end position="83"/>
    </location>
</feature>
<evidence type="ECO:0000256" key="4">
    <source>
        <dbReference type="ARBA" id="ARBA00022692"/>
    </source>
</evidence>
<dbReference type="EMBL" id="CAJOBE010000462">
    <property type="protein sequence ID" value="CAF3645135.1"/>
    <property type="molecule type" value="Genomic_DNA"/>
</dbReference>
<keyword evidence="5 12" id="KW-1133">Transmembrane helix</keyword>
<dbReference type="GO" id="GO:0015280">
    <property type="term" value="F:ligand-gated sodium channel activity"/>
    <property type="evidence" value="ECO:0007669"/>
    <property type="project" value="TreeGrafter"/>
</dbReference>
<keyword evidence="10 11" id="KW-0407">Ion channel</keyword>
<evidence type="ECO:0000313" key="15">
    <source>
        <dbReference type="Proteomes" id="UP000663889"/>
    </source>
</evidence>
<dbReference type="Proteomes" id="UP000663889">
    <property type="component" value="Unassembled WGS sequence"/>
</dbReference>
<dbReference type="EMBL" id="CAJNOU010001778">
    <property type="protein sequence ID" value="CAF1250976.1"/>
    <property type="molecule type" value="Genomic_DNA"/>
</dbReference>
<dbReference type="PANTHER" id="PTHR11690:SF300">
    <property type="entry name" value="PICKPOCKET PROTEIN 19"/>
    <property type="match status" value="1"/>
</dbReference>
<sequence length="552" mass="62883">MMLNRIPHTNIVSPIDKIPTIEGKKRPRRRSIIREFCLNTSTHALPGIARSESIHNRIFWSVSFIGFAVIMIYFIVKAIMAYFDYPTNMDVTYTREWLQYFPAFSFCNGSPLRYDQVMGPFLSYINAINMNGTTTVDTFQISDLWNFLIYKSNRNESIGPFFYSLSSMLRACTYNFQQCSAQDFIPFLSSSYGLCYTFNAKLKNSNSDSRRYTNQNGGDGNLYLSLYVHSHQYIPYGTNSVGIIALVHDNTQLPLIEAAGLELAPGRKHKLGYRKKAAYFLSSPYTSCTSEISPSMKAMLEKYNGADYGYSETICYQLCEQLYTYEQCGCVNPNLWNARSIVKPGDNEIIVAPLCNVTDPCYSIAVTRLSNSSSLMDKYCSDCSQACTITSFIVQASSSRAPLEWEMNDIKAFVENSSVSLPANWSITWREHIHADYLAVSIVRETNIVETNSETAVLGLVDVLSNIGGQTGLWIAEDSPLYENFLLNHHHLHLQHVLDYTENQKHQDEFMQFNHNVPCDIVLVESTGENFEIDWLEEEETWFIHDELSQCS</sequence>
<evidence type="ECO:0000256" key="7">
    <source>
        <dbReference type="ARBA" id="ARBA00023065"/>
    </source>
</evidence>
<dbReference type="GO" id="GO:0005886">
    <property type="term" value="C:plasma membrane"/>
    <property type="evidence" value="ECO:0007669"/>
    <property type="project" value="TreeGrafter"/>
</dbReference>
<dbReference type="PRINTS" id="PR01078">
    <property type="entry name" value="AMINACHANNEL"/>
</dbReference>
<dbReference type="Pfam" id="PF00858">
    <property type="entry name" value="ASC"/>
    <property type="match status" value="1"/>
</dbReference>
<comment type="caution">
    <text evidence="13">The sequence shown here is derived from an EMBL/GenBank/DDBJ whole genome shotgun (WGS) entry which is preliminary data.</text>
</comment>
<comment type="subcellular location">
    <subcellularLocation>
        <location evidence="1">Membrane</location>
        <topology evidence="1">Multi-pass membrane protein</topology>
    </subcellularLocation>
</comment>
<organism evidence="13 15">
    <name type="scientific">Rotaria sordida</name>
    <dbReference type="NCBI Taxonomy" id="392033"/>
    <lineage>
        <taxon>Eukaryota</taxon>
        <taxon>Metazoa</taxon>
        <taxon>Spiralia</taxon>
        <taxon>Gnathifera</taxon>
        <taxon>Rotifera</taxon>
        <taxon>Eurotatoria</taxon>
        <taxon>Bdelloidea</taxon>
        <taxon>Philodinida</taxon>
        <taxon>Philodinidae</taxon>
        <taxon>Rotaria</taxon>
    </lineage>
</organism>
<evidence type="ECO:0000256" key="12">
    <source>
        <dbReference type="SAM" id="Phobius"/>
    </source>
</evidence>
<keyword evidence="9 11" id="KW-0739">Sodium transport</keyword>
<evidence type="ECO:0000256" key="6">
    <source>
        <dbReference type="ARBA" id="ARBA00023053"/>
    </source>
</evidence>
<evidence type="ECO:0000256" key="11">
    <source>
        <dbReference type="RuleBase" id="RU000679"/>
    </source>
</evidence>
<dbReference type="Proteomes" id="UP000663874">
    <property type="component" value="Unassembled WGS sequence"/>
</dbReference>
<evidence type="ECO:0000256" key="1">
    <source>
        <dbReference type="ARBA" id="ARBA00004141"/>
    </source>
</evidence>
<keyword evidence="8 12" id="KW-0472">Membrane</keyword>
<evidence type="ECO:0000256" key="2">
    <source>
        <dbReference type="ARBA" id="ARBA00022448"/>
    </source>
</evidence>
<name>A0A815A230_9BILA</name>
<reference evidence="13" key="1">
    <citation type="submission" date="2021-02" db="EMBL/GenBank/DDBJ databases">
        <authorList>
            <person name="Nowell W R."/>
        </authorList>
    </citation>
    <scope>NUCLEOTIDE SEQUENCE</scope>
</reference>
<evidence type="ECO:0000313" key="13">
    <source>
        <dbReference type="EMBL" id="CAF1250976.1"/>
    </source>
</evidence>